<protein>
    <submittedName>
        <fullName evidence="1">Uncharacterized protein</fullName>
    </submittedName>
</protein>
<gene>
    <name evidence="1" type="ORF">Patl1_08208</name>
</gene>
<sequence>MEQISATRSSGEGEARRSRDLQLVATRRSAAERAIEAMLKQGLVKKLVELQRSGLGGDLIEMEKLMRMMKNWKETKRLNKRGVWKCIHLPAVWRDLQCNWKWEMG</sequence>
<proteinExistence type="predicted"/>
<dbReference type="EMBL" id="CM047906">
    <property type="protein sequence ID" value="KAJ0085639.1"/>
    <property type="molecule type" value="Genomic_DNA"/>
</dbReference>
<evidence type="ECO:0000313" key="1">
    <source>
        <dbReference type="EMBL" id="KAJ0085639.1"/>
    </source>
</evidence>
<dbReference type="Proteomes" id="UP001164250">
    <property type="component" value="Chromosome 10"/>
</dbReference>
<accession>A0ACC1ADP3</accession>
<comment type="caution">
    <text evidence="1">The sequence shown here is derived from an EMBL/GenBank/DDBJ whole genome shotgun (WGS) entry which is preliminary data.</text>
</comment>
<reference evidence="2" key="1">
    <citation type="journal article" date="2023" name="G3 (Bethesda)">
        <title>Genome assembly and association tests identify interacting loci associated with vigor, precocity, and sex in interspecific pistachio rootstocks.</title>
        <authorList>
            <person name="Palmer W."/>
            <person name="Jacygrad E."/>
            <person name="Sagayaradj S."/>
            <person name="Cavanaugh K."/>
            <person name="Han R."/>
            <person name="Bertier L."/>
            <person name="Beede B."/>
            <person name="Kafkas S."/>
            <person name="Golino D."/>
            <person name="Preece J."/>
            <person name="Michelmore R."/>
        </authorList>
    </citation>
    <scope>NUCLEOTIDE SEQUENCE [LARGE SCALE GENOMIC DNA]</scope>
</reference>
<evidence type="ECO:0000313" key="2">
    <source>
        <dbReference type="Proteomes" id="UP001164250"/>
    </source>
</evidence>
<keyword evidence="2" id="KW-1185">Reference proteome</keyword>
<organism evidence="1 2">
    <name type="scientific">Pistacia atlantica</name>
    <dbReference type="NCBI Taxonomy" id="434234"/>
    <lineage>
        <taxon>Eukaryota</taxon>
        <taxon>Viridiplantae</taxon>
        <taxon>Streptophyta</taxon>
        <taxon>Embryophyta</taxon>
        <taxon>Tracheophyta</taxon>
        <taxon>Spermatophyta</taxon>
        <taxon>Magnoliopsida</taxon>
        <taxon>eudicotyledons</taxon>
        <taxon>Gunneridae</taxon>
        <taxon>Pentapetalae</taxon>
        <taxon>rosids</taxon>
        <taxon>malvids</taxon>
        <taxon>Sapindales</taxon>
        <taxon>Anacardiaceae</taxon>
        <taxon>Pistacia</taxon>
    </lineage>
</organism>
<name>A0ACC1ADP3_9ROSI</name>